<evidence type="ECO:0000313" key="1">
    <source>
        <dbReference type="EMBL" id="ACA68689.1"/>
    </source>
</evidence>
<protein>
    <submittedName>
        <fullName evidence="1">Uncharacterized protein</fullName>
    </submittedName>
</protein>
<gene>
    <name evidence="1" type="ordered locus">YPK_2412</name>
</gene>
<reference evidence="1" key="1">
    <citation type="submission" date="2008-02" db="EMBL/GenBank/DDBJ databases">
        <title>Complete sequence of Yersinia pseudotuberculosis YPIII.</title>
        <authorList>
            <consortium name="US DOE Joint Genome Institute"/>
            <person name="Challacombe J.F."/>
            <person name="Bruce D."/>
            <person name="Detter J.C."/>
            <person name="Green L."/>
            <person name="Land M."/>
            <person name="Munk C."/>
            <person name="Lindler L.E."/>
            <person name="Nikolich M.P."/>
            <person name="Brettin T."/>
        </authorList>
    </citation>
    <scope>NUCLEOTIDE SEQUENCE</scope>
    <source>
        <strain evidence="1">YPIII</strain>
    </source>
</reference>
<organism evidence="1">
    <name type="scientific">Yersinia pseudotuberculosis serotype O:3 (strain YPIII)</name>
    <dbReference type="NCBI Taxonomy" id="502800"/>
    <lineage>
        <taxon>Bacteria</taxon>
        <taxon>Pseudomonadati</taxon>
        <taxon>Pseudomonadota</taxon>
        <taxon>Gammaproteobacteria</taxon>
        <taxon>Enterobacterales</taxon>
        <taxon>Yersiniaceae</taxon>
        <taxon>Yersinia</taxon>
    </lineage>
</organism>
<dbReference type="KEGG" id="ypy:YPK_2412"/>
<dbReference type="AlphaFoldDB" id="A0A0H3B3Q5"/>
<name>A0A0H3B3Q5_YERPY</name>
<proteinExistence type="predicted"/>
<dbReference type="PATRIC" id="fig|502800.11.peg.3098"/>
<dbReference type="EMBL" id="CP000950">
    <property type="protein sequence ID" value="ACA68689.1"/>
    <property type="molecule type" value="Genomic_DNA"/>
</dbReference>
<accession>A0A0H3B3Q5</accession>
<sequence length="51" mass="5852" precursor="true">MSQRCCDKSWFSFVQVFTDINPEGSTDQEPQTVIVIQTVTVIQTVWGFKLL</sequence>